<comment type="similarity">
    <text evidence="1">Belongs to the ATP-dependent AMP-binding enzyme family.</text>
</comment>
<dbReference type="PROSITE" id="PS00455">
    <property type="entry name" value="AMP_BINDING"/>
    <property type="match status" value="1"/>
</dbReference>
<keyword evidence="2" id="KW-0436">Ligase</keyword>
<keyword evidence="5" id="KW-0067">ATP-binding</keyword>
<accession>A0A1J1IL34</accession>
<evidence type="ECO:0000256" key="2">
    <source>
        <dbReference type="ARBA" id="ARBA00022598"/>
    </source>
</evidence>
<dbReference type="GO" id="GO:0005783">
    <property type="term" value="C:endoplasmic reticulum"/>
    <property type="evidence" value="ECO:0007669"/>
    <property type="project" value="TreeGrafter"/>
</dbReference>
<dbReference type="GO" id="GO:0005524">
    <property type="term" value="F:ATP binding"/>
    <property type="evidence" value="ECO:0007669"/>
    <property type="project" value="UniProtKB-KW"/>
</dbReference>
<dbReference type="InterPro" id="IPR042099">
    <property type="entry name" value="ANL_N_sf"/>
</dbReference>
<dbReference type="PANTHER" id="PTHR43272:SF83">
    <property type="entry name" value="ACYL-COA SYNTHETASE LONG-CHAIN, ISOFORM J"/>
    <property type="match status" value="1"/>
</dbReference>
<keyword evidence="3" id="KW-0547">Nucleotide-binding</keyword>
<dbReference type="EMBL" id="CVRI01000054">
    <property type="protein sequence ID" value="CRL00268.1"/>
    <property type="molecule type" value="Genomic_DNA"/>
</dbReference>
<dbReference type="AlphaFoldDB" id="A0A1J1IL34"/>
<dbReference type="InterPro" id="IPR020845">
    <property type="entry name" value="AMP-binding_CS"/>
</dbReference>
<keyword evidence="4" id="KW-0443">Lipid metabolism</keyword>
<dbReference type="GO" id="GO:0090433">
    <property type="term" value="F:palmitoyl-CoA ligase activity"/>
    <property type="evidence" value="ECO:0007669"/>
    <property type="project" value="TreeGrafter"/>
</dbReference>
<evidence type="ECO:0000313" key="9">
    <source>
        <dbReference type="EMBL" id="CRL00268.1"/>
    </source>
</evidence>
<evidence type="ECO:0000256" key="3">
    <source>
        <dbReference type="ARBA" id="ARBA00022741"/>
    </source>
</evidence>
<dbReference type="STRING" id="568069.A0A1J1IL34"/>
<dbReference type="GO" id="GO:0030182">
    <property type="term" value="P:neuron differentiation"/>
    <property type="evidence" value="ECO:0007669"/>
    <property type="project" value="TreeGrafter"/>
</dbReference>
<dbReference type="Proteomes" id="UP000183832">
    <property type="component" value="Unassembled WGS sequence"/>
</dbReference>
<keyword evidence="4" id="KW-0276">Fatty acid metabolism</keyword>
<sequence length="713" mass="80136">MFIEEDVSMESFWIHVALSALKSFSFVYDVITFPIYLILQRPWKTRVMSRRAKAKIVNMDDTQITYRSLTQPKETHIKLLQEKIDTLEKMFKYVVKIHTTKRCLGTREILGEEDEVQDNGRIFKKYKLGEYKWRNYLETESQATYFGRGIREVGVKSRENVVVFAETRAEWMIAAHGLFKHSCPIVTIYATLGEEGITHGITETEVNTVVTSHELLPKLRNILPTIPKVNTIIFFEDQLHKTDTSGFGNIRVIPFSQVLKMGVDSKIDETPPSTDDVAIIMYTSGSTGTPKGVLLTHANCLGTMKSFCDAMPIYSEDVLIGFLPLAHVFELIAESVCLLSGVPIGYSTPNTLIDSSTKIMKGCKGDATILKPTCMTTVPLILDRISKGINDKVNKGSALQKVIFKFAYNYKAKWHRRGYKTPFLDRLIFKKIARLMGGNVRLLVSGGAPLSADTHEQIRLCLCVDMCQGYGLTETTAGAAVMDRYDMSYGRVGAPTSINDIKLINWEEGNYRVTNKPYPQGEIVMGGENVSIGYYKLPGKTAEEFFEQDGLRWFRTGDIGEIHPDGVLKIIDRKKDLVKLQAGEYVSLGKVETEMKTCSLVENVCVYGDPSKTYCVALVVPVEKVLMELATSLGITGDFEELCSNSVIEKAVLKELAEHAKKSRLQKYEIPAAITLCKDVWSPDMGLVTAAFKIKRKDIQERYKAEINRMYAS</sequence>
<evidence type="ECO:0000259" key="8">
    <source>
        <dbReference type="Pfam" id="PF00501"/>
    </source>
</evidence>
<dbReference type="EC" id="6.2.1.3" evidence="7"/>
<evidence type="ECO:0000256" key="6">
    <source>
        <dbReference type="ARBA" id="ARBA00024484"/>
    </source>
</evidence>
<protein>
    <recommendedName>
        <fullName evidence="7">long-chain-fatty-acid--CoA ligase</fullName>
        <ecNumber evidence="7">6.2.1.3</ecNumber>
    </recommendedName>
</protein>
<name>A0A1J1IL34_9DIPT</name>
<reference evidence="9 10" key="1">
    <citation type="submission" date="2015-04" db="EMBL/GenBank/DDBJ databases">
        <authorList>
            <person name="Syromyatnikov M.Y."/>
            <person name="Popov V.N."/>
        </authorList>
    </citation>
    <scope>NUCLEOTIDE SEQUENCE [LARGE SCALE GENOMIC DNA]</scope>
</reference>
<gene>
    <name evidence="9" type="ORF">CLUMA_CG013541</name>
</gene>
<dbReference type="GO" id="GO:0035336">
    <property type="term" value="P:long-chain fatty-acyl-CoA metabolic process"/>
    <property type="evidence" value="ECO:0007669"/>
    <property type="project" value="TreeGrafter"/>
</dbReference>
<dbReference type="Pfam" id="PF00501">
    <property type="entry name" value="AMP-binding"/>
    <property type="match status" value="1"/>
</dbReference>
<evidence type="ECO:0000313" key="10">
    <source>
        <dbReference type="Proteomes" id="UP000183832"/>
    </source>
</evidence>
<dbReference type="GO" id="GO:0005886">
    <property type="term" value="C:plasma membrane"/>
    <property type="evidence" value="ECO:0007669"/>
    <property type="project" value="TreeGrafter"/>
</dbReference>
<keyword evidence="10" id="KW-1185">Reference proteome</keyword>
<dbReference type="Gene3D" id="3.30.300.30">
    <property type="match status" value="1"/>
</dbReference>
<evidence type="ECO:0000256" key="5">
    <source>
        <dbReference type="ARBA" id="ARBA00022840"/>
    </source>
</evidence>
<feature type="domain" description="AMP-dependent synthetase/ligase" evidence="8">
    <location>
        <begin position="126"/>
        <end position="535"/>
    </location>
</feature>
<comment type="catalytic activity">
    <reaction evidence="6">
        <text>a long-chain fatty acid + ATP + CoA = a long-chain fatty acyl-CoA + AMP + diphosphate</text>
        <dbReference type="Rhea" id="RHEA:15421"/>
        <dbReference type="ChEBI" id="CHEBI:30616"/>
        <dbReference type="ChEBI" id="CHEBI:33019"/>
        <dbReference type="ChEBI" id="CHEBI:57287"/>
        <dbReference type="ChEBI" id="CHEBI:57560"/>
        <dbReference type="ChEBI" id="CHEBI:83139"/>
        <dbReference type="ChEBI" id="CHEBI:456215"/>
        <dbReference type="EC" id="6.2.1.3"/>
    </reaction>
    <physiologicalReaction direction="left-to-right" evidence="6">
        <dbReference type="Rhea" id="RHEA:15422"/>
    </physiologicalReaction>
</comment>
<dbReference type="InterPro" id="IPR045851">
    <property type="entry name" value="AMP-bd_C_sf"/>
</dbReference>
<dbReference type="GO" id="GO:0005811">
    <property type="term" value="C:lipid droplet"/>
    <property type="evidence" value="ECO:0007669"/>
    <property type="project" value="TreeGrafter"/>
</dbReference>
<dbReference type="PANTHER" id="PTHR43272">
    <property type="entry name" value="LONG-CHAIN-FATTY-ACID--COA LIGASE"/>
    <property type="match status" value="1"/>
</dbReference>
<dbReference type="FunFam" id="3.40.50.12780:FF:000026">
    <property type="entry name" value="Uncharacterized protein, isoform B"/>
    <property type="match status" value="1"/>
</dbReference>
<evidence type="ECO:0000256" key="4">
    <source>
        <dbReference type="ARBA" id="ARBA00022832"/>
    </source>
</evidence>
<proteinExistence type="inferred from homology"/>
<organism evidence="9 10">
    <name type="scientific">Clunio marinus</name>
    <dbReference type="NCBI Taxonomy" id="568069"/>
    <lineage>
        <taxon>Eukaryota</taxon>
        <taxon>Metazoa</taxon>
        <taxon>Ecdysozoa</taxon>
        <taxon>Arthropoda</taxon>
        <taxon>Hexapoda</taxon>
        <taxon>Insecta</taxon>
        <taxon>Pterygota</taxon>
        <taxon>Neoptera</taxon>
        <taxon>Endopterygota</taxon>
        <taxon>Diptera</taxon>
        <taxon>Nematocera</taxon>
        <taxon>Chironomoidea</taxon>
        <taxon>Chironomidae</taxon>
        <taxon>Clunio</taxon>
    </lineage>
</organism>
<dbReference type="SUPFAM" id="SSF56801">
    <property type="entry name" value="Acetyl-CoA synthetase-like"/>
    <property type="match status" value="1"/>
</dbReference>
<dbReference type="Gene3D" id="3.40.50.12780">
    <property type="entry name" value="N-terminal domain of ligase-like"/>
    <property type="match status" value="1"/>
</dbReference>
<evidence type="ECO:0000256" key="1">
    <source>
        <dbReference type="ARBA" id="ARBA00006432"/>
    </source>
</evidence>
<evidence type="ECO:0000256" key="7">
    <source>
        <dbReference type="ARBA" id="ARBA00026121"/>
    </source>
</evidence>
<dbReference type="InterPro" id="IPR000873">
    <property type="entry name" value="AMP-dep_synth/lig_dom"/>
</dbReference>
<dbReference type="OrthoDB" id="1700726at2759"/>